<dbReference type="EMBL" id="BARU01028457">
    <property type="protein sequence ID" value="GAH70858.1"/>
    <property type="molecule type" value="Genomic_DNA"/>
</dbReference>
<feature type="non-terminal residue" evidence="1">
    <location>
        <position position="1"/>
    </location>
</feature>
<accession>X1JM53</accession>
<gene>
    <name evidence="1" type="ORF">S03H2_45417</name>
</gene>
<comment type="caution">
    <text evidence="1">The sequence shown here is derived from an EMBL/GenBank/DDBJ whole genome shotgun (WGS) entry which is preliminary data.</text>
</comment>
<protein>
    <submittedName>
        <fullName evidence="1">Uncharacterized protein</fullName>
    </submittedName>
</protein>
<evidence type="ECO:0000313" key="1">
    <source>
        <dbReference type="EMBL" id="GAH70858.1"/>
    </source>
</evidence>
<dbReference type="AlphaFoldDB" id="X1JM53"/>
<organism evidence="1">
    <name type="scientific">marine sediment metagenome</name>
    <dbReference type="NCBI Taxonomy" id="412755"/>
    <lineage>
        <taxon>unclassified sequences</taxon>
        <taxon>metagenomes</taxon>
        <taxon>ecological metagenomes</taxon>
    </lineage>
</organism>
<name>X1JM53_9ZZZZ</name>
<reference evidence="1" key="1">
    <citation type="journal article" date="2014" name="Front. Microbiol.">
        <title>High frequency of phylogenetically diverse reductive dehalogenase-homologous genes in deep subseafloor sedimentary metagenomes.</title>
        <authorList>
            <person name="Kawai M."/>
            <person name="Futagami T."/>
            <person name="Toyoda A."/>
            <person name="Takaki Y."/>
            <person name="Nishi S."/>
            <person name="Hori S."/>
            <person name="Arai W."/>
            <person name="Tsubouchi T."/>
            <person name="Morono Y."/>
            <person name="Uchiyama I."/>
            <person name="Ito T."/>
            <person name="Fujiyama A."/>
            <person name="Inagaki F."/>
            <person name="Takami H."/>
        </authorList>
    </citation>
    <scope>NUCLEOTIDE SEQUENCE</scope>
    <source>
        <strain evidence="1">Expedition CK06-06</strain>
    </source>
</reference>
<proteinExistence type="predicted"/>
<sequence>TREKEKMAKGSWSYRDESNEMSTVEITVADVSAGGADFDTIMADVAALGAAFLAITECVQAREVFNQVIDTKDPATPVDPWASREAALRVFYADDVTGEVYHISIPGPNWDDIELEPNTDLADPAEEPFASLIGELEASALSPVGNAITVLRGVKVGRHN</sequence>